<protein>
    <submittedName>
        <fullName evidence="2">Uncharacterized protein</fullName>
    </submittedName>
</protein>
<feature type="region of interest" description="Disordered" evidence="1">
    <location>
        <begin position="176"/>
        <end position="232"/>
    </location>
</feature>
<dbReference type="Proteomes" id="UP001151760">
    <property type="component" value="Unassembled WGS sequence"/>
</dbReference>
<evidence type="ECO:0000256" key="1">
    <source>
        <dbReference type="SAM" id="MobiDB-lite"/>
    </source>
</evidence>
<evidence type="ECO:0000313" key="2">
    <source>
        <dbReference type="EMBL" id="GJT88514.1"/>
    </source>
</evidence>
<proteinExistence type="predicted"/>
<feature type="compositionally biased region" description="Basic and acidic residues" evidence="1">
    <location>
        <begin position="204"/>
        <end position="223"/>
    </location>
</feature>
<reference evidence="2" key="1">
    <citation type="journal article" date="2022" name="Int. J. Mol. Sci.">
        <title>Draft Genome of Tanacetum Coccineum: Genomic Comparison of Closely Related Tanacetum-Family Plants.</title>
        <authorList>
            <person name="Yamashiro T."/>
            <person name="Shiraishi A."/>
            <person name="Nakayama K."/>
            <person name="Satake H."/>
        </authorList>
    </citation>
    <scope>NUCLEOTIDE SEQUENCE</scope>
</reference>
<dbReference type="EMBL" id="BQNB010019737">
    <property type="protein sequence ID" value="GJT88514.1"/>
    <property type="molecule type" value="Genomic_DNA"/>
</dbReference>
<keyword evidence="3" id="KW-1185">Reference proteome</keyword>
<name>A0ABQ5HM61_9ASTR</name>
<reference evidence="2" key="2">
    <citation type="submission" date="2022-01" db="EMBL/GenBank/DDBJ databases">
        <authorList>
            <person name="Yamashiro T."/>
            <person name="Shiraishi A."/>
            <person name="Satake H."/>
            <person name="Nakayama K."/>
        </authorList>
    </citation>
    <scope>NUCLEOTIDE SEQUENCE</scope>
</reference>
<organism evidence="2 3">
    <name type="scientific">Tanacetum coccineum</name>
    <dbReference type="NCBI Taxonomy" id="301880"/>
    <lineage>
        <taxon>Eukaryota</taxon>
        <taxon>Viridiplantae</taxon>
        <taxon>Streptophyta</taxon>
        <taxon>Embryophyta</taxon>
        <taxon>Tracheophyta</taxon>
        <taxon>Spermatophyta</taxon>
        <taxon>Magnoliopsida</taxon>
        <taxon>eudicotyledons</taxon>
        <taxon>Gunneridae</taxon>
        <taxon>Pentapetalae</taxon>
        <taxon>asterids</taxon>
        <taxon>campanulids</taxon>
        <taxon>Asterales</taxon>
        <taxon>Asteraceae</taxon>
        <taxon>Asteroideae</taxon>
        <taxon>Anthemideae</taxon>
        <taxon>Anthemidinae</taxon>
        <taxon>Tanacetum</taxon>
    </lineage>
</organism>
<gene>
    <name evidence="2" type="ORF">Tco_1070231</name>
</gene>
<comment type="caution">
    <text evidence="2">The sequence shown here is derived from an EMBL/GenBank/DDBJ whole genome shotgun (WGS) entry which is preliminary data.</text>
</comment>
<evidence type="ECO:0000313" key="3">
    <source>
        <dbReference type="Proteomes" id="UP001151760"/>
    </source>
</evidence>
<accession>A0ABQ5HM61</accession>
<sequence length="232" mass="26645">MAPESSQAVVLPKFDMHVYTSILSSKEFKEAITKYCIPVDLHPHLPPPDLTMNKLPPKYIGLYIEQLEQGGLRVPFSTFFLAVIKHFGVHVSQGIGFRSRIRLVVVRRSALRRSLSLKGWKKKFFLIDLRAILDAMPWRHTDTDLRDDFPTHYNENDAARLAEFVVPLRPPPRHMLYGDPIPQDQRPKIRTTPPLAVGEPIPKNLEKPNSKIVAAREKKDHQTWRSCQVTSQ</sequence>